<evidence type="ECO:0000256" key="1">
    <source>
        <dbReference type="SAM" id="Coils"/>
    </source>
</evidence>
<dbReference type="InterPro" id="IPR046866">
    <property type="entry name" value="FapA_N"/>
</dbReference>
<sequence>MYKGGISLTDHYLLESYLIVSISDDKTEAYLQFLKQDEEFRCTQEELERFIHANEVKYGIDRFTIQQISNNPKKFYSAKTPIAFGFSPVQGIDGRIEMVMKIVEGKGHSPLESENGNVDHKEINNLNNVLKGQIIAKRIAPTPGKSGMSVTNEVIPFRTGKEANFKVGKNVVVNADKTALYAALDGMITIADKNKINVFPIYEVNGDVDYSVGNIDFVGNVIIRGNVLTGFRIRAAGDVRVIGGVEGAEIDADGSVEITSGIIGYNKGHVKAGVNIKTSFIQDGNVIAGGDVIVSQSIMHSNIRAAKNVICKDVKGLIVGGSIQAGEKVVARTVGNTMSTITTIEVGVVPELRNELTDLRNQLRFQNDNVVKTEQALNILNQLASVGQLSPDKLSMRVKLNTTLKSHAKEQYEIKERILEIEKMLEDTNKSKVEVVNTIYGGSKIVIGRYTRFVKDTAERVSFYYSEGDISMVPYI</sequence>
<dbReference type="Proteomes" id="UP000186666">
    <property type="component" value="Unassembled WGS sequence"/>
</dbReference>
<dbReference type="PANTHER" id="PTHR38032:SF1">
    <property type="entry name" value="RNA-BINDING PROTEIN KHPB N-TERMINAL DOMAIN-CONTAINING PROTEIN"/>
    <property type="match status" value="1"/>
</dbReference>
<name>A0ABY1JZU1_9BACL</name>
<dbReference type="EMBL" id="FTNK01000006">
    <property type="protein sequence ID" value="SIR05510.1"/>
    <property type="molecule type" value="Genomic_DNA"/>
</dbReference>
<feature type="coiled-coil region" evidence="1">
    <location>
        <begin position="349"/>
        <end position="376"/>
    </location>
</feature>
<evidence type="ECO:0000313" key="4">
    <source>
        <dbReference type="Proteomes" id="UP000186666"/>
    </source>
</evidence>
<dbReference type="Pfam" id="PF20250">
    <property type="entry name" value="FapA_N"/>
    <property type="match status" value="1"/>
</dbReference>
<proteinExistence type="predicted"/>
<keyword evidence="1" id="KW-0175">Coiled coil</keyword>
<organism evidence="3 4">
    <name type="scientific">Paenibacillus macquariensis</name>
    <dbReference type="NCBI Taxonomy" id="948756"/>
    <lineage>
        <taxon>Bacteria</taxon>
        <taxon>Bacillati</taxon>
        <taxon>Bacillota</taxon>
        <taxon>Bacilli</taxon>
        <taxon>Bacillales</taxon>
        <taxon>Paenibacillaceae</taxon>
        <taxon>Paenibacillus</taxon>
    </lineage>
</organism>
<gene>
    <name evidence="3" type="ORF">SAMN05421578_106190</name>
</gene>
<feature type="domain" description="Flagellar Assembly Protein A N-terminal region" evidence="2">
    <location>
        <begin position="19"/>
        <end position="191"/>
    </location>
</feature>
<evidence type="ECO:0000259" key="2">
    <source>
        <dbReference type="Pfam" id="PF20250"/>
    </source>
</evidence>
<accession>A0ABY1JZU1</accession>
<dbReference type="PANTHER" id="PTHR38032">
    <property type="entry name" value="POLYMERASE-RELATED"/>
    <property type="match status" value="1"/>
</dbReference>
<protein>
    <recommendedName>
        <fullName evidence="2">Flagellar Assembly Protein A N-terminal region domain-containing protein</fullName>
    </recommendedName>
</protein>
<evidence type="ECO:0000313" key="3">
    <source>
        <dbReference type="EMBL" id="SIR05510.1"/>
    </source>
</evidence>
<dbReference type="Pfam" id="PF03961">
    <property type="entry name" value="FapA"/>
    <property type="match status" value="1"/>
</dbReference>
<dbReference type="InterPro" id="IPR005646">
    <property type="entry name" value="FapA"/>
</dbReference>
<dbReference type="InterPro" id="IPR046865">
    <property type="entry name" value="FapA_b_solenoid"/>
</dbReference>
<comment type="caution">
    <text evidence="3">The sequence shown here is derived from an EMBL/GenBank/DDBJ whole genome shotgun (WGS) entry which is preliminary data.</text>
</comment>
<reference evidence="3 4" key="1">
    <citation type="submission" date="2017-01" db="EMBL/GenBank/DDBJ databases">
        <authorList>
            <person name="Varghese N."/>
            <person name="Submissions S."/>
        </authorList>
    </citation>
    <scope>NUCLEOTIDE SEQUENCE [LARGE SCALE GENOMIC DNA]</scope>
    <source>
        <strain evidence="3 4">ATCC 23464</strain>
    </source>
</reference>
<keyword evidence="4" id="KW-1185">Reference proteome</keyword>